<evidence type="ECO:0000313" key="6">
    <source>
        <dbReference type="Proteomes" id="UP001206692"/>
    </source>
</evidence>
<evidence type="ECO:0000256" key="3">
    <source>
        <dbReference type="ARBA" id="ARBA00022840"/>
    </source>
</evidence>
<gene>
    <name evidence="5" type="ORF">NE675_08265</name>
</gene>
<dbReference type="EMBL" id="JANGEW010000014">
    <property type="protein sequence ID" value="MCQ5343011.1"/>
    <property type="molecule type" value="Genomic_DNA"/>
</dbReference>
<keyword evidence="4" id="KW-0460">Magnesium</keyword>
<dbReference type="PANTHER" id="PTHR23407:SF1">
    <property type="entry name" value="5-FORMYLTETRAHYDROFOLATE CYCLO-LIGASE"/>
    <property type="match status" value="1"/>
</dbReference>
<keyword evidence="2 4" id="KW-0547">Nucleotide-binding</keyword>
<evidence type="ECO:0000256" key="1">
    <source>
        <dbReference type="ARBA" id="ARBA00010638"/>
    </source>
</evidence>
<dbReference type="SUPFAM" id="SSF100950">
    <property type="entry name" value="NagB/RpiA/CoA transferase-like"/>
    <property type="match status" value="1"/>
</dbReference>
<keyword evidence="3 4" id="KW-0067">ATP-binding</keyword>
<accession>A0ABT1ST10</accession>
<comment type="caution">
    <text evidence="5">The sequence shown here is derived from an EMBL/GenBank/DDBJ whole genome shotgun (WGS) entry which is preliminary data.</text>
</comment>
<dbReference type="RefSeq" id="WP_062411660.1">
    <property type="nucleotide sequence ID" value="NZ_JAJCIO010000011.1"/>
</dbReference>
<keyword evidence="5" id="KW-0436">Ligase</keyword>
<dbReference type="NCBIfam" id="TIGR02727">
    <property type="entry name" value="MTHFS_bact"/>
    <property type="match status" value="1"/>
</dbReference>
<name>A0ABT1ST10_9FIRM</name>
<dbReference type="Pfam" id="PF01812">
    <property type="entry name" value="5-FTHF_cyc-lig"/>
    <property type="match status" value="1"/>
</dbReference>
<dbReference type="InterPro" id="IPR002698">
    <property type="entry name" value="FTHF_cligase"/>
</dbReference>
<dbReference type="InterPro" id="IPR024185">
    <property type="entry name" value="FTHF_cligase-like_sf"/>
</dbReference>
<comment type="similarity">
    <text evidence="1 4">Belongs to the 5-formyltetrahydrofolate cyclo-ligase family.</text>
</comment>
<evidence type="ECO:0000313" key="5">
    <source>
        <dbReference type="EMBL" id="MCQ5343011.1"/>
    </source>
</evidence>
<keyword evidence="6" id="KW-1185">Reference proteome</keyword>
<comment type="catalytic activity">
    <reaction evidence="4">
        <text>(6S)-5-formyl-5,6,7,8-tetrahydrofolate + ATP = (6R)-5,10-methenyltetrahydrofolate + ADP + phosphate</text>
        <dbReference type="Rhea" id="RHEA:10488"/>
        <dbReference type="ChEBI" id="CHEBI:30616"/>
        <dbReference type="ChEBI" id="CHEBI:43474"/>
        <dbReference type="ChEBI" id="CHEBI:57455"/>
        <dbReference type="ChEBI" id="CHEBI:57457"/>
        <dbReference type="ChEBI" id="CHEBI:456216"/>
        <dbReference type="EC" id="6.3.3.2"/>
    </reaction>
</comment>
<dbReference type="PANTHER" id="PTHR23407">
    <property type="entry name" value="ATPASE INHIBITOR/5-FORMYLTETRAHYDROFOLATE CYCLO-LIGASE"/>
    <property type="match status" value="1"/>
</dbReference>
<proteinExistence type="inferred from homology"/>
<dbReference type="GO" id="GO:0030272">
    <property type="term" value="F:5-formyltetrahydrofolate cyclo-ligase activity"/>
    <property type="evidence" value="ECO:0007669"/>
    <property type="project" value="UniProtKB-EC"/>
</dbReference>
<comment type="cofactor">
    <cofactor evidence="4">
        <name>Mg(2+)</name>
        <dbReference type="ChEBI" id="CHEBI:18420"/>
    </cofactor>
</comment>
<dbReference type="InterPro" id="IPR037171">
    <property type="entry name" value="NagB/RpiA_transferase-like"/>
</dbReference>
<organism evidence="5 6">
    <name type="scientific">Megasphaera massiliensis</name>
    <dbReference type="NCBI Taxonomy" id="1232428"/>
    <lineage>
        <taxon>Bacteria</taxon>
        <taxon>Bacillati</taxon>
        <taxon>Bacillota</taxon>
        <taxon>Negativicutes</taxon>
        <taxon>Veillonellales</taxon>
        <taxon>Veillonellaceae</taxon>
        <taxon>Megasphaera</taxon>
    </lineage>
</organism>
<evidence type="ECO:0000256" key="4">
    <source>
        <dbReference type="RuleBase" id="RU361279"/>
    </source>
</evidence>
<dbReference type="Gene3D" id="3.40.50.10420">
    <property type="entry name" value="NagB/RpiA/CoA transferase-like"/>
    <property type="match status" value="1"/>
</dbReference>
<reference evidence="5 6" key="1">
    <citation type="submission" date="2022-06" db="EMBL/GenBank/DDBJ databases">
        <title>Isolation of gut microbiota from human fecal samples.</title>
        <authorList>
            <person name="Pamer E.G."/>
            <person name="Barat B."/>
            <person name="Waligurski E."/>
            <person name="Medina S."/>
            <person name="Paddock L."/>
            <person name="Mostad J."/>
        </authorList>
    </citation>
    <scope>NUCLEOTIDE SEQUENCE [LARGE SCALE GENOMIC DNA]</scope>
    <source>
        <strain evidence="5 6">DFI.1.1</strain>
    </source>
</reference>
<keyword evidence="4" id="KW-0479">Metal-binding</keyword>
<dbReference type="EC" id="6.3.3.2" evidence="4"/>
<sequence>MLSKKELRSAMYDRLHRMTEAEKNSASAAVCARLMALPAYTRAQRIMAFLNMPDEVSLDALISQAIRDGKEVYVPVCVSRTEIAAARLLGLEQAVVGAYGIRTAPEGSLKVAASDLDVIIVPGLAFDEKGGRLGHGAAYYDRFLAGKGEAIAIAAAWDVQLVPDVPVEAHDVIMTEVVTDRRHLVLHQ</sequence>
<dbReference type="PIRSF" id="PIRSF006806">
    <property type="entry name" value="FTHF_cligase"/>
    <property type="match status" value="1"/>
</dbReference>
<dbReference type="Proteomes" id="UP001206692">
    <property type="component" value="Unassembled WGS sequence"/>
</dbReference>
<evidence type="ECO:0000256" key="2">
    <source>
        <dbReference type="ARBA" id="ARBA00022741"/>
    </source>
</evidence>
<protein>
    <recommendedName>
        <fullName evidence="4">5-formyltetrahydrofolate cyclo-ligase</fullName>
        <ecNumber evidence="4">6.3.3.2</ecNumber>
    </recommendedName>
</protein>